<organism evidence="1 2">
    <name type="scientific">Microbacterium testaceum</name>
    <name type="common">Aureobacterium testaceum</name>
    <name type="synonym">Brevibacterium testaceum</name>
    <dbReference type="NCBI Taxonomy" id="2033"/>
    <lineage>
        <taxon>Bacteria</taxon>
        <taxon>Bacillati</taxon>
        <taxon>Actinomycetota</taxon>
        <taxon>Actinomycetes</taxon>
        <taxon>Micrococcales</taxon>
        <taxon>Microbacteriaceae</taxon>
        <taxon>Microbacterium</taxon>
    </lineage>
</organism>
<gene>
    <name evidence="1" type="ORF">MTE01_16650</name>
</gene>
<protein>
    <submittedName>
        <fullName evidence="1">Uncharacterized protein</fullName>
    </submittedName>
</protein>
<dbReference type="EMBL" id="BJML01000004">
    <property type="protein sequence ID" value="GEB45720.1"/>
    <property type="molecule type" value="Genomic_DNA"/>
</dbReference>
<dbReference type="Proteomes" id="UP000319525">
    <property type="component" value="Unassembled WGS sequence"/>
</dbReference>
<reference evidence="1 2" key="1">
    <citation type="submission" date="2019-06" db="EMBL/GenBank/DDBJ databases">
        <title>Whole genome shotgun sequence of Microbacterium testaceum NBRC 12675.</title>
        <authorList>
            <person name="Hosoyama A."/>
            <person name="Uohara A."/>
            <person name="Ohji S."/>
            <person name="Ichikawa N."/>
        </authorList>
    </citation>
    <scope>NUCLEOTIDE SEQUENCE [LARGE SCALE GENOMIC DNA]</scope>
    <source>
        <strain evidence="1 2">NBRC 12675</strain>
    </source>
</reference>
<proteinExistence type="predicted"/>
<dbReference type="RefSeq" id="WP_141376778.1">
    <property type="nucleotide sequence ID" value="NZ_BJML01000004.1"/>
</dbReference>
<comment type="caution">
    <text evidence="1">The sequence shown here is derived from an EMBL/GenBank/DDBJ whole genome shotgun (WGS) entry which is preliminary data.</text>
</comment>
<sequence>MFDTFAMREDGPRWHPQLLARETSPAHWVMLNARDQVAGTIELRRTDDGPRYRVEAAGGEVLGWATTLKTATERLHRVIISASVPGGRINGS</sequence>
<name>A0A4Y3QNN8_MICTE</name>
<dbReference type="OrthoDB" id="5120099at2"/>
<dbReference type="AlphaFoldDB" id="A0A4Y3QNN8"/>
<evidence type="ECO:0000313" key="1">
    <source>
        <dbReference type="EMBL" id="GEB45720.1"/>
    </source>
</evidence>
<dbReference type="GeneID" id="57144355"/>
<accession>A0A4Y3QNN8</accession>
<evidence type="ECO:0000313" key="2">
    <source>
        <dbReference type="Proteomes" id="UP000319525"/>
    </source>
</evidence>